<comment type="caution">
    <text evidence="2">The sequence shown here is derived from an EMBL/GenBank/DDBJ whole genome shotgun (WGS) entry which is preliminary data.</text>
</comment>
<protein>
    <submittedName>
        <fullName evidence="2">DUF2518 family protein</fullName>
    </submittedName>
</protein>
<sequence>MAADPILLVAGTWLGAASGVLAVLTIAGFLSRWGIRFRLVGITSFTALLSLSCLAFAISYNPRVSVPGAVQVPVVFDNGTDLVIAAAPADLEIAAAAPTVEQVARNLRGGGRGGSGADGGAQVWVRLRRVEAVEPGLARPVVLAETTREQATSSLDDAV</sequence>
<evidence type="ECO:0000313" key="3">
    <source>
        <dbReference type="Proteomes" id="UP001302329"/>
    </source>
</evidence>
<organism evidence="2 3">
    <name type="scientific">Cyanobium gracile UHCC 0281</name>
    <dbReference type="NCBI Taxonomy" id="3110309"/>
    <lineage>
        <taxon>Bacteria</taxon>
        <taxon>Bacillati</taxon>
        <taxon>Cyanobacteriota</taxon>
        <taxon>Cyanophyceae</taxon>
        <taxon>Synechococcales</taxon>
        <taxon>Prochlorococcaceae</taxon>
        <taxon>Cyanobium</taxon>
    </lineage>
</organism>
<dbReference type="Pfam" id="PF10726">
    <property type="entry name" value="DUF2518"/>
    <property type="match status" value="1"/>
</dbReference>
<accession>A0ABU5T054</accession>
<gene>
    <name evidence="2" type="ORF">VB739_16510</name>
</gene>
<dbReference type="EMBL" id="JAYGHY010000112">
    <property type="protein sequence ID" value="MEA5444160.1"/>
    <property type="molecule type" value="Genomic_DNA"/>
</dbReference>
<reference evidence="2 3" key="1">
    <citation type="submission" date="2023-12" db="EMBL/GenBank/DDBJ databases">
        <title>Baltic Sea Cyanobacteria.</title>
        <authorList>
            <person name="Delbaje E."/>
            <person name="Fewer D.P."/>
            <person name="Shishido T.K."/>
        </authorList>
    </citation>
    <scope>NUCLEOTIDE SEQUENCE [LARGE SCALE GENOMIC DNA]</scope>
    <source>
        <strain evidence="2 3">UHCC 0281</strain>
    </source>
</reference>
<feature type="transmembrane region" description="Helical" evidence="1">
    <location>
        <begin position="6"/>
        <end position="30"/>
    </location>
</feature>
<dbReference type="RefSeq" id="WP_323358091.1">
    <property type="nucleotide sequence ID" value="NZ_JAYGHY010000112.1"/>
</dbReference>
<dbReference type="InterPro" id="IPR019664">
    <property type="entry name" value="Uncharacterised_Ycf51"/>
</dbReference>
<keyword evidence="1" id="KW-1133">Transmembrane helix</keyword>
<evidence type="ECO:0000256" key="1">
    <source>
        <dbReference type="SAM" id="Phobius"/>
    </source>
</evidence>
<dbReference type="Proteomes" id="UP001302329">
    <property type="component" value="Unassembled WGS sequence"/>
</dbReference>
<evidence type="ECO:0000313" key="2">
    <source>
        <dbReference type="EMBL" id="MEA5444160.1"/>
    </source>
</evidence>
<proteinExistence type="predicted"/>
<feature type="transmembrane region" description="Helical" evidence="1">
    <location>
        <begin position="37"/>
        <end position="60"/>
    </location>
</feature>
<keyword evidence="3" id="KW-1185">Reference proteome</keyword>
<keyword evidence="1" id="KW-0812">Transmembrane</keyword>
<name>A0ABU5T054_9CYAN</name>
<keyword evidence="1" id="KW-0472">Membrane</keyword>